<gene>
    <name evidence="1" type="ORF">AVEN_45434_1</name>
</gene>
<organism evidence="1 2">
    <name type="scientific">Araneus ventricosus</name>
    <name type="common">Orbweaver spider</name>
    <name type="synonym">Epeira ventricosa</name>
    <dbReference type="NCBI Taxonomy" id="182803"/>
    <lineage>
        <taxon>Eukaryota</taxon>
        <taxon>Metazoa</taxon>
        <taxon>Ecdysozoa</taxon>
        <taxon>Arthropoda</taxon>
        <taxon>Chelicerata</taxon>
        <taxon>Arachnida</taxon>
        <taxon>Araneae</taxon>
        <taxon>Araneomorphae</taxon>
        <taxon>Entelegynae</taxon>
        <taxon>Araneoidea</taxon>
        <taxon>Araneidae</taxon>
        <taxon>Araneus</taxon>
    </lineage>
</organism>
<comment type="caution">
    <text evidence="1">The sequence shown here is derived from an EMBL/GenBank/DDBJ whole genome shotgun (WGS) entry which is preliminary data.</text>
</comment>
<name>A0A4Y2MQ34_ARAVE</name>
<evidence type="ECO:0000313" key="1">
    <source>
        <dbReference type="EMBL" id="GBN29245.1"/>
    </source>
</evidence>
<accession>A0A4Y2MQ34</accession>
<dbReference type="Proteomes" id="UP000499080">
    <property type="component" value="Unassembled WGS sequence"/>
</dbReference>
<protein>
    <submittedName>
        <fullName evidence="1">Uncharacterized protein</fullName>
    </submittedName>
</protein>
<keyword evidence="2" id="KW-1185">Reference proteome</keyword>
<proteinExistence type="predicted"/>
<dbReference type="EMBL" id="BGPR01007752">
    <property type="protein sequence ID" value="GBN29245.1"/>
    <property type="molecule type" value="Genomic_DNA"/>
</dbReference>
<dbReference type="AlphaFoldDB" id="A0A4Y2MQ34"/>
<reference evidence="1 2" key="1">
    <citation type="journal article" date="2019" name="Sci. Rep.">
        <title>Orb-weaving spider Araneus ventricosus genome elucidates the spidroin gene catalogue.</title>
        <authorList>
            <person name="Kono N."/>
            <person name="Nakamura H."/>
            <person name="Ohtoshi R."/>
            <person name="Moran D.A.P."/>
            <person name="Shinohara A."/>
            <person name="Yoshida Y."/>
            <person name="Fujiwara M."/>
            <person name="Mori M."/>
            <person name="Tomita M."/>
            <person name="Arakawa K."/>
        </authorList>
    </citation>
    <scope>NUCLEOTIDE SEQUENCE [LARGE SCALE GENOMIC DNA]</scope>
</reference>
<sequence length="108" mass="12417">MLVNRADFAFADRVSKRTFVASNPITPIIIAFVASNPVTQIQVQPRGGRGNGTFLGKYTRKFRREHSRWLQYEALDIIPFLNFDAFHYKTEYSSASSVLDFLEFFLSC</sequence>
<evidence type="ECO:0000313" key="2">
    <source>
        <dbReference type="Proteomes" id="UP000499080"/>
    </source>
</evidence>